<dbReference type="GO" id="GO:0005783">
    <property type="term" value="C:endoplasmic reticulum"/>
    <property type="evidence" value="ECO:0007669"/>
    <property type="project" value="InterPro"/>
</dbReference>
<organism evidence="2 3">
    <name type="scientific">Xiphophorus couchianus</name>
    <name type="common">Monterrey platyfish</name>
    <dbReference type="NCBI Taxonomy" id="32473"/>
    <lineage>
        <taxon>Eukaryota</taxon>
        <taxon>Metazoa</taxon>
        <taxon>Chordata</taxon>
        <taxon>Craniata</taxon>
        <taxon>Vertebrata</taxon>
        <taxon>Euteleostomi</taxon>
        <taxon>Actinopterygii</taxon>
        <taxon>Neopterygii</taxon>
        <taxon>Teleostei</taxon>
        <taxon>Neoteleostei</taxon>
        <taxon>Acanthomorphata</taxon>
        <taxon>Ovalentaria</taxon>
        <taxon>Atherinomorphae</taxon>
        <taxon>Cyprinodontiformes</taxon>
        <taxon>Poeciliidae</taxon>
        <taxon>Poeciliinae</taxon>
        <taxon>Xiphophorus</taxon>
    </lineage>
</organism>
<reference evidence="2" key="2">
    <citation type="submission" date="2025-09" db="UniProtKB">
        <authorList>
            <consortium name="Ensembl"/>
        </authorList>
    </citation>
    <scope>IDENTIFICATION</scope>
</reference>
<dbReference type="Gene3D" id="6.10.140.1460">
    <property type="match status" value="1"/>
</dbReference>
<keyword evidence="3" id="KW-1185">Reference proteome</keyword>
<dbReference type="AlphaFoldDB" id="A0A3B5LBZ9"/>
<dbReference type="InterPro" id="IPR013547">
    <property type="entry name" value="P4H_N"/>
</dbReference>
<dbReference type="Ensembl" id="ENSXCOT00000008148.1">
    <property type="protein sequence ID" value="ENSXCOP00000008050.1"/>
    <property type="gene ID" value="ENSXCOG00000006184.1"/>
</dbReference>
<dbReference type="GeneTree" id="ENSGT00940000158967"/>
<feature type="domain" description="Prolyl 4-hydroxylase N-terminal" evidence="1">
    <location>
        <begin position="4"/>
        <end position="122"/>
    </location>
</feature>
<dbReference type="InterPro" id="IPR011990">
    <property type="entry name" value="TPR-like_helical_dom_sf"/>
</dbReference>
<dbReference type="Gene3D" id="1.25.40.10">
    <property type="entry name" value="Tetratricopeptide repeat domain"/>
    <property type="match status" value="1"/>
</dbReference>
<protein>
    <recommendedName>
        <fullName evidence="1">Prolyl 4-hydroxylase N-terminal domain-containing protein</fullName>
    </recommendedName>
</protein>
<evidence type="ECO:0000313" key="3">
    <source>
        <dbReference type="Proteomes" id="UP000261380"/>
    </source>
</evidence>
<sequence length="150" mass="16782">MYTSLQNVRQAIDVERKLIDYLRTYIDSEQQRLEDIKLYKGPTAATANPLVAFTLVKRLHSEWLNVVYSNEAQEAAQLRSRYEEEESHLPKVEDLRGAAKGLMRLQDVYSLQVSSLVEGRFQRASGGGVIDVCSPAVSVSLSGDDCFLVG</sequence>
<dbReference type="STRING" id="32473.ENSXCOP00000008050"/>
<proteinExistence type="predicted"/>
<accession>A0A3B5LBZ9</accession>
<reference evidence="2" key="1">
    <citation type="submission" date="2025-08" db="UniProtKB">
        <authorList>
            <consortium name="Ensembl"/>
        </authorList>
    </citation>
    <scope>IDENTIFICATION</scope>
</reference>
<dbReference type="Proteomes" id="UP000261380">
    <property type="component" value="Unplaced"/>
</dbReference>
<dbReference type="Pfam" id="PF08336">
    <property type="entry name" value="P4Ha_N"/>
    <property type="match status" value="1"/>
</dbReference>
<dbReference type="GO" id="GO:0004656">
    <property type="term" value="F:procollagen-proline 4-dioxygenase activity"/>
    <property type="evidence" value="ECO:0007669"/>
    <property type="project" value="InterPro"/>
</dbReference>
<name>A0A3B5LBZ9_9TELE</name>
<evidence type="ECO:0000259" key="1">
    <source>
        <dbReference type="Pfam" id="PF08336"/>
    </source>
</evidence>
<evidence type="ECO:0000313" key="2">
    <source>
        <dbReference type="Ensembl" id="ENSXCOP00000008050.1"/>
    </source>
</evidence>